<keyword evidence="1" id="KW-1133">Transmembrane helix</keyword>
<dbReference type="SUPFAM" id="SSF50156">
    <property type="entry name" value="PDZ domain-like"/>
    <property type="match status" value="1"/>
</dbReference>
<reference evidence="3 4" key="1">
    <citation type="submission" date="2019-02" db="EMBL/GenBank/DDBJ databases">
        <authorList>
            <person name="Feng G."/>
        </authorList>
    </citation>
    <scope>NUCLEOTIDE SEQUENCE [LARGE SCALE GENOMIC DNA]</scope>
    <source>
        <strain evidence="3 4">DSM 26779</strain>
    </source>
</reference>
<dbReference type="InterPro" id="IPR036034">
    <property type="entry name" value="PDZ_sf"/>
</dbReference>
<accession>A0A4Q4J6R5</accession>
<evidence type="ECO:0000313" key="3">
    <source>
        <dbReference type="EMBL" id="RYM01956.1"/>
    </source>
</evidence>
<dbReference type="EMBL" id="SEOM01000003">
    <property type="protein sequence ID" value="RYM01956.1"/>
    <property type="molecule type" value="Genomic_DNA"/>
</dbReference>
<sequence>MDHPSAHESRRMDRQRLSNAASGVLLAALALCALVMSGAFFLHVRHAGDDRMEAAAAQARALPGITLSNGVPDGSGLVVTSMETDGQASRLGIRVGDGVVSLDGMPIRSLDQASAYLLRHDRSRIALGLKHAHRMRVVMLDRPGGKR</sequence>
<dbReference type="PROSITE" id="PS50106">
    <property type="entry name" value="PDZ"/>
    <property type="match status" value="1"/>
</dbReference>
<organism evidence="3 4">
    <name type="scientific">Sphingobium indicum</name>
    <dbReference type="NCBI Taxonomy" id="332055"/>
    <lineage>
        <taxon>Bacteria</taxon>
        <taxon>Pseudomonadati</taxon>
        <taxon>Pseudomonadota</taxon>
        <taxon>Alphaproteobacteria</taxon>
        <taxon>Sphingomonadales</taxon>
        <taxon>Sphingomonadaceae</taxon>
        <taxon>Sphingobium</taxon>
    </lineage>
</organism>
<evidence type="ECO:0000256" key="1">
    <source>
        <dbReference type="SAM" id="Phobius"/>
    </source>
</evidence>
<feature type="transmembrane region" description="Helical" evidence="1">
    <location>
        <begin position="20"/>
        <end position="42"/>
    </location>
</feature>
<dbReference type="Proteomes" id="UP000292734">
    <property type="component" value="Unassembled WGS sequence"/>
</dbReference>
<keyword evidence="1" id="KW-0472">Membrane</keyword>
<feature type="domain" description="PDZ" evidence="2">
    <location>
        <begin position="64"/>
        <end position="115"/>
    </location>
</feature>
<protein>
    <submittedName>
        <fullName evidence="3">PDZ domain-containing protein</fullName>
    </submittedName>
</protein>
<dbReference type="RefSeq" id="WP_007688620.1">
    <property type="nucleotide sequence ID" value="NZ_JACBZE010000003.1"/>
</dbReference>
<dbReference type="Gene3D" id="2.30.42.10">
    <property type="match status" value="1"/>
</dbReference>
<keyword evidence="1" id="KW-0812">Transmembrane</keyword>
<evidence type="ECO:0000313" key="4">
    <source>
        <dbReference type="Proteomes" id="UP000292734"/>
    </source>
</evidence>
<evidence type="ECO:0000259" key="2">
    <source>
        <dbReference type="PROSITE" id="PS50106"/>
    </source>
</evidence>
<name>A0A4Q4J6R5_9SPHN</name>
<dbReference type="AlphaFoldDB" id="A0A4Q4J6R5"/>
<dbReference type="InterPro" id="IPR001478">
    <property type="entry name" value="PDZ"/>
</dbReference>
<dbReference type="Pfam" id="PF17820">
    <property type="entry name" value="PDZ_6"/>
    <property type="match status" value="1"/>
</dbReference>
<proteinExistence type="predicted"/>
<dbReference type="InterPro" id="IPR041489">
    <property type="entry name" value="PDZ_6"/>
</dbReference>
<gene>
    <name evidence="3" type="ORF">EWH08_11685</name>
</gene>
<comment type="caution">
    <text evidence="3">The sequence shown here is derived from an EMBL/GenBank/DDBJ whole genome shotgun (WGS) entry which is preliminary data.</text>
</comment>